<organism evidence="2 3">
    <name type="scientific">Dryococelus australis</name>
    <dbReference type="NCBI Taxonomy" id="614101"/>
    <lineage>
        <taxon>Eukaryota</taxon>
        <taxon>Metazoa</taxon>
        <taxon>Ecdysozoa</taxon>
        <taxon>Arthropoda</taxon>
        <taxon>Hexapoda</taxon>
        <taxon>Insecta</taxon>
        <taxon>Pterygota</taxon>
        <taxon>Neoptera</taxon>
        <taxon>Polyneoptera</taxon>
        <taxon>Phasmatodea</taxon>
        <taxon>Verophasmatodea</taxon>
        <taxon>Anareolatae</taxon>
        <taxon>Phasmatidae</taxon>
        <taxon>Eurycanthinae</taxon>
        <taxon>Dryococelus</taxon>
    </lineage>
</organism>
<feature type="compositionally biased region" description="Polar residues" evidence="1">
    <location>
        <begin position="54"/>
        <end position="63"/>
    </location>
</feature>
<comment type="caution">
    <text evidence="2">The sequence shown here is derived from an EMBL/GenBank/DDBJ whole genome shotgun (WGS) entry which is preliminary data.</text>
</comment>
<dbReference type="EMBL" id="JARBHB010000006">
    <property type="protein sequence ID" value="KAJ8881921.1"/>
    <property type="molecule type" value="Genomic_DNA"/>
</dbReference>
<protein>
    <submittedName>
        <fullName evidence="2">Uncharacterized protein</fullName>
    </submittedName>
</protein>
<sequence length="339" mass="39010">MHTQLMLIMVARHVKKGILLLINLFHLRQYMVMRIKLQLLWEASFQLKKAAYQKQKSPGSSTTPDKRGCLEPPNKTNKTKLDKVNEVPNALPTYESHYCRKESSNKYIPPHLTISELHKKYCEVKDKPVSYTIFSKLFSGAYIAIKNPKKDTCRTRDELKMNSLYAAKLAYQVKIAYKNLSKTDNSMTVLAFDLQQCLPTTSLQTSVAFYERQLGTFNLTAHDMKDDQATCFLWHKLMARRGAIEIASCVRRAILNLPEEIKHVVLYSDSCPGQNKNTPFLAMCLYVVQEKKIDMLDHKLMAPGHSRKECDSDHDWAQMIRMAGNKKPFNVTELTQENV</sequence>
<dbReference type="PANTHER" id="PTHR10773:SF19">
    <property type="match status" value="1"/>
</dbReference>
<reference evidence="2 3" key="1">
    <citation type="submission" date="2023-02" db="EMBL/GenBank/DDBJ databases">
        <title>LHISI_Scaffold_Assembly.</title>
        <authorList>
            <person name="Stuart O.P."/>
            <person name="Cleave R."/>
            <person name="Magrath M.J.L."/>
            <person name="Mikheyev A.S."/>
        </authorList>
    </citation>
    <scope>NUCLEOTIDE SEQUENCE [LARGE SCALE GENOMIC DNA]</scope>
    <source>
        <strain evidence="2">Daus_M_001</strain>
        <tissue evidence="2">Leg muscle</tissue>
    </source>
</reference>
<dbReference type="Proteomes" id="UP001159363">
    <property type="component" value="Chromosome 5"/>
</dbReference>
<accession>A0ABQ9HCA8</accession>
<gene>
    <name evidence="2" type="ORF">PR048_018407</name>
</gene>
<keyword evidence="3" id="KW-1185">Reference proteome</keyword>
<evidence type="ECO:0000313" key="3">
    <source>
        <dbReference type="Proteomes" id="UP001159363"/>
    </source>
</evidence>
<feature type="region of interest" description="Disordered" evidence="1">
    <location>
        <begin position="54"/>
        <end position="80"/>
    </location>
</feature>
<evidence type="ECO:0000313" key="2">
    <source>
        <dbReference type="EMBL" id="KAJ8881921.1"/>
    </source>
</evidence>
<dbReference type="PANTHER" id="PTHR10773">
    <property type="entry name" value="DNA-DIRECTED RNA POLYMERASES I, II, AND III SUBUNIT RPABC2"/>
    <property type="match status" value="1"/>
</dbReference>
<proteinExistence type="predicted"/>
<name>A0ABQ9HCA8_9NEOP</name>
<evidence type="ECO:0000256" key="1">
    <source>
        <dbReference type="SAM" id="MobiDB-lite"/>
    </source>
</evidence>